<gene>
    <name evidence="2" type="ORF">CCMP2556_LOCUS48106</name>
</gene>
<reference evidence="2 3" key="1">
    <citation type="submission" date="2024-02" db="EMBL/GenBank/DDBJ databases">
        <authorList>
            <person name="Chen Y."/>
            <person name="Shah S."/>
            <person name="Dougan E. K."/>
            <person name="Thang M."/>
            <person name="Chan C."/>
        </authorList>
    </citation>
    <scope>NUCLEOTIDE SEQUENCE [LARGE SCALE GENOMIC DNA]</scope>
</reference>
<evidence type="ECO:0000313" key="2">
    <source>
        <dbReference type="EMBL" id="CAK9102195.1"/>
    </source>
</evidence>
<keyword evidence="3" id="KW-1185">Reference proteome</keyword>
<evidence type="ECO:0000313" key="3">
    <source>
        <dbReference type="Proteomes" id="UP001642484"/>
    </source>
</evidence>
<dbReference type="Proteomes" id="UP001642484">
    <property type="component" value="Unassembled WGS sequence"/>
</dbReference>
<proteinExistence type="predicted"/>
<organism evidence="2 3">
    <name type="scientific">Durusdinium trenchii</name>
    <dbReference type="NCBI Taxonomy" id="1381693"/>
    <lineage>
        <taxon>Eukaryota</taxon>
        <taxon>Sar</taxon>
        <taxon>Alveolata</taxon>
        <taxon>Dinophyceae</taxon>
        <taxon>Suessiales</taxon>
        <taxon>Symbiodiniaceae</taxon>
        <taxon>Durusdinium</taxon>
    </lineage>
</organism>
<feature type="compositionally biased region" description="Acidic residues" evidence="1">
    <location>
        <begin position="47"/>
        <end position="56"/>
    </location>
</feature>
<feature type="region of interest" description="Disordered" evidence="1">
    <location>
        <begin position="44"/>
        <end position="77"/>
    </location>
</feature>
<name>A0ABP0RNH5_9DINO</name>
<accession>A0ABP0RNH5</accession>
<sequence length="148" mass="16737">MSRSLLRLPVIRSSKAGLGMGSRYRLAPRQDDLRFVEKRPGAWDSSVVEDEDDDLTDSTASEAEVQSSRDSWTWAPEPGPGQYEEFYGPIGANKWKAKWWNPSAGLPQQNHRRATIQAEIAELVASGQPKEEIYRAIREAYNVTNEEE</sequence>
<evidence type="ECO:0000256" key="1">
    <source>
        <dbReference type="SAM" id="MobiDB-lite"/>
    </source>
</evidence>
<dbReference type="EMBL" id="CAXAMN010026317">
    <property type="protein sequence ID" value="CAK9102195.1"/>
    <property type="molecule type" value="Genomic_DNA"/>
</dbReference>
<protein>
    <submittedName>
        <fullName evidence="2">Uncharacterized protein</fullName>
    </submittedName>
</protein>
<comment type="caution">
    <text evidence="2">The sequence shown here is derived from an EMBL/GenBank/DDBJ whole genome shotgun (WGS) entry which is preliminary data.</text>
</comment>